<gene>
    <name evidence="10" type="primary">sigG</name>
    <name evidence="10" type="ORF">GCM10022202_19190</name>
</gene>
<evidence type="ECO:0000256" key="6">
    <source>
        <dbReference type="SAM" id="MobiDB-lite"/>
    </source>
</evidence>
<keyword evidence="11" id="KW-1185">Reference proteome</keyword>
<dbReference type="SUPFAM" id="SSF88659">
    <property type="entry name" value="Sigma3 and sigma4 domains of RNA polymerase sigma factors"/>
    <property type="match status" value="1"/>
</dbReference>
<dbReference type="InterPro" id="IPR014284">
    <property type="entry name" value="RNA_pol_sigma-70_dom"/>
</dbReference>
<dbReference type="Pfam" id="PF12680">
    <property type="entry name" value="SnoaL_2"/>
    <property type="match status" value="1"/>
</dbReference>
<comment type="subunit">
    <text evidence="2">Interacts transiently with the RNA polymerase catalytic core formed by RpoA, RpoB, RpoC and RpoZ (2 alpha, 1 beta, 1 beta' and 1 omega subunit) to form the RNA polymerase holoenzyme that can initiate transcription.</text>
</comment>
<proteinExistence type="inferred from homology"/>
<keyword evidence="4" id="KW-0731">Sigma factor</keyword>
<evidence type="ECO:0000313" key="11">
    <source>
        <dbReference type="Proteomes" id="UP001410795"/>
    </source>
</evidence>
<dbReference type="InterPro" id="IPR007627">
    <property type="entry name" value="RNA_pol_sigma70_r2"/>
</dbReference>
<dbReference type="EMBL" id="BAAAYV010000009">
    <property type="protein sequence ID" value="GAA3658773.1"/>
    <property type="molecule type" value="Genomic_DNA"/>
</dbReference>
<feature type="compositionally biased region" description="Polar residues" evidence="6">
    <location>
        <begin position="1"/>
        <end position="16"/>
    </location>
</feature>
<dbReference type="InterPro" id="IPR014305">
    <property type="entry name" value="RNA_pol_sigma-G_actinobac"/>
</dbReference>
<evidence type="ECO:0000256" key="3">
    <source>
        <dbReference type="ARBA" id="ARBA00023015"/>
    </source>
</evidence>
<dbReference type="SUPFAM" id="SSF88946">
    <property type="entry name" value="Sigma2 domain of RNA polymerase sigma factors"/>
    <property type="match status" value="1"/>
</dbReference>
<feature type="region of interest" description="Disordered" evidence="6">
    <location>
        <begin position="1"/>
        <end position="23"/>
    </location>
</feature>
<dbReference type="NCBIfam" id="TIGR02937">
    <property type="entry name" value="sigma70-ECF"/>
    <property type="match status" value="1"/>
</dbReference>
<evidence type="ECO:0000259" key="9">
    <source>
        <dbReference type="Pfam" id="PF12680"/>
    </source>
</evidence>
<dbReference type="SUPFAM" id="SSF54427">
    <property type="entry name" value="NTF2-like"/>
    <property type="match status" value="1"/>
</dbReference>
<dbReference type="Proteomes" id="UP001410795">
    <property type="component" value="Unassembled WGS sequence"/>
</dbReference>
<dbReference type="RefSeq" id="WP_221859192.1">
    <property type="nucleotide sequence ID" value="NZ_BAAAYV010000009.1"/>
</dbReference>
<comment type="similarity">
    <text evidence="1">Belongs to the sigma-70 factor family. ECF subfamily.</text>
</comment>
<keyword evidence="5" id="KW-0804">Transcription</keyword>
<dbReference type="NCBIfam" id="TIGR02960">
    <property type="entry name" value="SigX5"/>
    <property type="match status" value="1"/>
</dbReference>
<evidence type="ECO:0000256" key="5">
    <source>
        <dbReference type="ARBA" id="ARBA00023163"/>
    </source>
</evidence>
<feature type="domain" description="RNA polymerase sigma factor 70 region 4 type 2" evidence="8">
    <location>
        <begin position="141"/>
        <end position="192"/>
    </location>
</feature>
<keyword evidence="3" id="KW-0805">Transcription regulation</keyword>
<accession>A0ABP7BF37</accession>
<evidence type="ECO:0000256" key="4">
    <source>
        <dbReference type="ARBA" id="ARBA00023082"/>
    </source>
</evidence>
<dbReference type="Gene3D" id="1.10.10.10">
    <property type="entry name" value="Winged helix-like DNA-binding domain superfamily/Winged helix DNA-binding domain"/>
    <property type="match status" value="1"/>
</dbReference>
<dbReference type="Pfam" id="PF04542">
    <property type="entry name" value="Sigma70_r2"/>
    <property type="match status" value="1"/>
</dbReference>
<dbReference type="InterPro" id="IPR036388">
    <property type="entry name" value="WH-like_DNA-bd_sf"/>
</dbReference>
<dbReference type="InterPro" id="IPR013325">
    <property type="entry name" value="RNA_pol_sigma_r2"/>
</dbReference>
<organism evidence="10 11">
    <name type="scientific">Microbacterium marinilacus</name>
    <dbReference type="NCBI Taxonomy" id="415209"/>
    <lineage>
        <taxon>Bacteria</taxon>
        <taxon>Bacillati</taxon>
        <taxon>Actinomycetota</taxon>
        <taxon>Actinomycetes</taxon>
        <taxon>Micrococcales</taxon>
        <taxon>Microbacteriaceae</taxon>
        <taxon>Microbacterium</taxon>
    </lineage>
</organism>
<protein>
    <submittedName>
        <fullName evidence="10">Sigma-70 family RNA polymerase sigma factor SigG</fullName>
    </submittedName>
</protein>
<dbReference type="Gene3D" id="3.10.450.50">
    <property type="match status" value="1"/>
</dbReference>
<evidence type="ECO:0000259" key="8">
    <source>
        <dbReference type="Pfam" id="PF08281"/>
    </source>
</evidence>
<evidence type="ECO:0000313" key="10">
    <source>
        <dbReference type="EMBL" id="GAA3658773.1"/>
    </source>
</evidence>
<feature type="domain" description="RNA polymerase sigma-70 region 2" evidence="7">
    <location>
        <begin position="32"/>
        <end position="96"/>
    </location>
</feature>
<sequence length="331" mass="35733">MAQNLSDGSAVQPSDASDQDVRERFERSVAPLRRELHAHCYRMLGSVFDADDALQEGLVRAWRAFDGFEGRSSLRTWLYTVVTRACIDAAAARRRRALPVDLGPASSGADRGGMPREDVLWLTPYPDPADVASRMERLEVAFIAALQHLTGNERAALLLVDVLGFSAAEAAESLGATPTAVHSALARARRRLAGTARPHAVAPRPSAPVLSLARRFADALTSSDVDAFVALLARDVTWQMPPLAEWYSGVEAVASFAQAVPMTLCPSWRTRVLTANGHPAVAFYLGQSADGPHRAWSLTLLAASGHGRVESIVSFLEPALFERFGLPAEID</sequence>
<dbReference type="PANTHER" id="PTHR30173">
    <property type="entry name" value="SIGMA 19 FACTOR"/>
    <property type="match status" value="1"/>
</dbReference>
<dbReference type="Gene3D" id="1.10.1740.10">
    <property type="match status" value="1"/>
</dbReference>
<dbReference type="PANTHER" id="PTHR30173:SF36">
    <property type="entry name" value="ECF RNA POLYMERASE SIGMA FACTOR SIGJ"/>
    <property type="match status" value="1"/>
</dbReference>
<dbReference type="InterPro" id="IPR013324">
    <property type="entry name" value="RNA_pol_sigma_r3/r4-like"/>
</dbReference>
<dbReference type="InterPro" id="IPR013249">
    <property type="entry name" value="RNA_pol_sigma70_r4_t2"/>
</dbReference>
<dbReference type="NCBIfam" id="NF006089">
    <property type="entry name" value="PRK08241.1"/>
    <property type="match status" value="1"/>
</dbReference>
<evidence type="ECO:0000259" key="7">
    <source>
        <dbReference type="Pfam" id="PF04542"/>
    </source>
</evidence>
<dbReference type="InterPro" id="IPR037401">
    <property type="entry name" value="SnoaL-like"/>
</dbReference>
<dbReference type="Pfam" id="PF08281">
    <property type="entry name" value="Sigma70_r4_2"/>
    <property type="match status" value="1"/>
</dbReference>
<dbReference type="InterPro" id="IPR052704">
    <property type="entry name" value="ECF_Sigma-70_Domain"/>
</dbReference>
<evidence type="ECO:0000256" key="1">
    <source>
        <dbReference type="ARBA" id="ARBA00010641"/>
    </source>
</evidence>
<comment type="caution">
    <text evidence="10">The sequence shown here is derived from an EMBL/GenBank/DDBJ whole genome shotgun (WGS) entry which is preliminary data.</text>
</comment>
<evidence type="ECO:0000256" key="2">
    <source>
        <dbReference type="ARBA" id="ARBA00011344"/>
    </source>
</evidence>
<dbReference type="InterPro" id="IPR032710">
    <property type="entry name" value="NTF2-like_dom_sf"/>
</dbReference>
<name>A0ABP7BF37_9MICO</name>
<feature type="domain" description="SnoaL-like" evidence="9">
    <location>
        <begin position="213"/>
        <end position="284"/>
    </location>
</feature>
<reference evidence="11" key="1">
    <citation type="journal article" date="2019" name="Int. J. Syst. Evol. Microbiol.">
        <title>The Global Catalogue of Microorganisms (GCM) 10K type strain sequencing project: providing services to taxonomists for standard genome sequencing and annotation.</title>
        <authorList>
            <consortium name="The Broad Institute Genomics Platform"/>
            <consortium name="The Broad Institute Genome Sequencing Center for Infectious Disease"/>
            <person name="Wu L."/>
            <person name="Ma J."/>
        </authorList>
    </citation>
    <scope>NUCLEOTIDE SEQUENCE [LARGE SCALE GENOMIC DNA]</scope>
    <source>
        <strain evidence="11">JCM 16546</strain>
    </source>
</reference>